<protein>
    <submittedName>
        <fullName evidence="2">Uncharacterized protein</fullName>
    </submittedName>
</protein>
<proteinExistence type="predicted"/>
<evidence type="ECO:0000313" key="2">
    <source>
        <dbReference type="WBParaSite" id="nRc.2.0.1.t00069-RA"/>
    </source>
</evidence>
<dbReference type="WBParaSite" id="nRc.2.0.1.t00069-RA">
    <property type="protein sequence ID" value="nRc.2.0.1.t00069-RA"/>
    <property type="gene ID" value="nRc.2.0.1.g00069"/>
</dbReference>
<name>A0A915HFK0_ROMCU</name>
<keyword evidence="1" id="KW-1185">Reference proteome</keyword>
<accession>A0A915HFK0</accession>
<evidence type="ECO:0000313" key="1">
    <source>
        <dbReference type="Proteomes" id="UP000887565"/>
    </source>
</evidence>
<sequence length="313" mass="35808">MFAQWGSHHDDNRTMSNDNGTIGDLYLSADGQIPELNWVNINNLSMPGFDLILSKCQNGRIYLGEVMNDRCRLLRGHIATFSKGFDQYKLPEFENWYVTCLRVDGQLDGPCNSLPLQSDKRIRPRTRVDIVNATTDTVTLLIHVGDLPFKADIRTIVYTRDSNRSRSTTTSYNSIVIQKNAQILPREGNDYNNLDYTTAAEDGIDDKEDGQLDQNYQIVHYTNTVEAAKNRSFKFEVKQMALNSWYIIRTCLVVRTPENFYERYPGLTLPGEDSFCLPDEGYRTPRHLVNEKSSYSRNGGAVHCTFFVCKRGK</sequence>
<dbReference type="Proteomes" id="UP000887565">
    <property type="component" value="Unplaced"/>
</dbReference>
<reference evidence="2" key="1">
    <citation type="submission" date="2022-11" db="UniProtKB">
        <authorList>
            <consortium name="WormBaseParasite"/>
        </authorList>
    </citation>
    <scope>IDENTIFICATION</scope>
</reference>
<organism evidence="1 2">
    <name type="scientific">Romanomermis culicivorax</name>
    <name type="common">Nematode worm</name>
    <dbReference type="NCBI Taxonomy" id="13658"/>
    <lineage>
        <taxon>Eukaryota</taxon>
        <taxon>Metazoa</taxon>
        <taxon>Ecdysozoa</taxon>
        <taxon>Nematoda</taxon>
        <taxon>Enoplea</taxon>
        <taxon>Dorylaimia</taxon>
        <taxon>Mermithida</taxon>
        <taxon>Mermithoidea</taxon>
        <taxon>Mermithidae</taxon>
        <taxon>Romanomermis</taxon>
    </lineage>
</organism>
<dbReference type="AlphaFoldDB" id="A0A915HFK0"/>